<evidence type="ECO:0000313" key="6">
    <source>
        <dbReference type="Proteomes" id="UP000494206"/>
    </source>
</evidence>
<dbReference type="Proteomes" id="UP000494206">
    <property type="component" value="Unassembled WGS sequence"/>
</dbReference>
<comment type="caution">
    <text evidence="5">The sequence shown here is derived from an EMBL/GenBank/DDBJ whole genome shotgun (WGS) entry which is preliminary data.</text>
</comment>
<dbReference type="GO" id="GO:0071233">
    <property type="term" value="P:cellular response to L-leucine"/>
    <property type="evidence" value="ECO:0007669"/>
    <property type="project" value="TreeGrafter"/>
</dbReference>
<protein>
    <recommendedName>
        <fullName evidence="7">Sestrin</fullName>
    </recommendedName>
</protein>
<organism evidence="5 6">
    <name type="scientific">Caenorhabditis bovis</name>
    <dbReference type="NCBI Taxonomy" id="2654633"/>
    <lineage>
        <taxon>Eukaryota</taxon>
        <taxon>Metazoa</taxon>
        <taxon>Ecdysozoa</taxon>
        <taxon>Nematoda</taxon>
        <taxon>Chromadorea</taxon>
        <taxon>Rhabditida</taxon>
        <taxon>Rhabditina</taxon>
        <taxon>Rhabditomorpha</taxon>
        <taxon>Rhabditoidea</taxon>
        <taxon>Rhabditidae</taxon>
        <taxon>Peloderinae</taxon>
        <taxon>Caenorhabditis</taxon>
    </lineage>
</organism>
<evidence type="ECO:0000256" key="1">
    <source>
        <dbReference type="ARBA" id="ARBA00004496"/>
    </source>
</evidence>
<name>A0A8S1F4Y4_9PELO</name>
<dbReference type="SUPFAM" id="SSF69118">
    <property type="entry name" value="AhpD-like"/>
    <property type="match status" value="1"/>
</dbReference>
<comment type="subcellular location">
    <subcellularLocation>
        <location evidence="1">Cytoplasm</location>
    </subcellularLocation>
</comment>
<dbReference type="PANTHER" id="PTHR12474">
    <property type="entry name" value="P53 REGULATED PA26 NUCLEAR PROTEIN SESTRIN"/>
    <property type="match status" value="1"/>
</dbReference>
<dbReference type="GO" id="GO:1901031">
    <property type="term" value="P:regulation of response to reactive oxygen species"/>
    <property type="evidence" value="ECO:0007669"/>
    <property type="project" value="InterPro"/>
</dbReference>
<dbReference type="PANTHER" id="PTHR12474:SF0">
    <property type="entry name" value="SESTRIN HOMOLOG"/>
    <property type="match status" value="1"/>
</dbReference>
<dbReference type="AlphaFoldDB" id="A0A8S1F4Y4"/>
<reference evidence="5 6" key="1">
    <citation type="submission" date="2020-04" db="EMBL/GenBank/DDBJ databases">
        <authorList>
            <person name="Laetsch R D."/>
            <person name="Stevens L."/>
            <person name="Kumar S."/>
            <person name="Blaxter L. M."/>
        </authorList>
    </citation>
    <scope>NUCLEOTIDE SEQUENCE [LARGE SCALE GENOMIC DNA]</scope>
</reference>
<evidence type="ECO:0008006" key="7">
    <source>
        <dbReference type="Google" id="ProtNLM"/>
    </source>
</evidence>
<keyword evidence="6" id="KW-1185">Reference proteome</keyword>
<evidence type="ECO:0000256" key="4">
    <source>
        <dbReference type="SAM" id="MobiDB-lite"/>
    </source>
</evidence>
<dbReference type="GO" id="GO:1990253">
    <property type="term" value="P:cellular response to leucine starvation"/>
    <property type="evidence" value="ECO:0007669"/>
    <property type="project" value="TreeGrafter"/>
</dbReference>
<sequence>MPEYVVDPIAEVYRFTSVHPTFHALFKPCYEHLFNGSGYLCAWQRHYIALMAATRHRCLILMDYHTVMFRRCGGDEDWLAGITSADARFQSLDVFNRFMAHQPWMLNAAQIHGIVGKGTPDAVKTFALHELNEACLVLAQTHVFCSFICALGIERRGDLAPAELDFLNCDDIDYLRSKEEDNEMDEDSMGELESLVRRMMELETQANEQKEKEKFSNVDCAAGGESPERPAEEEDMGMPVYSRDPRFSYQDFQDRPDRGIRPFRIDEFSWDHAYNLISDLNPDSAYLFDNCFRHIQRLTYRFMGQHSLKIDTSRYREAVWNYIQGLYGIRYDDYDYSRVNVLIDKATKSFIKTAACFPHKLTTELAHVMSCFKTSEKIHVVIIVMEARLQAILLHFTRALCNYNAQMLAKNGYKRPLD</sequence>
<proteinExistence type="inferred from homology"/>
<evidence type="ECO:0000256" key="3">
    <source>
        <dbReference type="ARBA" id="ARBA00022490"/>
    </source>
</evidence>
<dbReference type="InterPro" id="IPR029032">
    <property type="entry name" value="AhpD-like"/>
</dbReference>
<dbReference type="GO" id="GO:0016684">
    <property type="term" value="F:oxidoreductase activity, acting on peroxide as acceptor"/>
    <property type="evidence" value="ECO:0007669"/>
    <property type="project" value="TreeGrafter"/>
</dbReference>
<dbReference type="GO" id="GO:0070728">
    <property type="term" value="F:L-leucine binding"/>
    <property type="evidence" value="ECO:0007669"/>
    <property type="project" value="TreeGrafter"/>
</dbReference>
<dbReference type="Pfam" id="PF04636">
    <property type="entry name" value="PA26"/>
    <property type="match status" value="1"/>
</dbReference>
<feature type="region of interest" description="Disordered" evidence="4">
    <location>
        <begin position="206"/>
        <end position="236"/>
    </location>
</feature>
<keyword evidence="3" id="KW-0963">Cytoplasm</keyword>
<accession>A0A8S1F4Y4</accession>
<dbReference type="OrthoDB" id="337464at2759"/>
<dbReference type="GO" id="GO:0005634">
    <property type="term" value="C:nucleus"/>
    <property type="evidence" value="ECO:0007669"/>
    <property type="project" value="InterPro"/>
</dbReference>
<comment type="similarity">
    <text evidence="2">Belongs to the sestrin family.</text>
</comment>
<gene>
    <name evidence="5" type="ORF">CBOVIS_LOCUS9760</name>
</gene>
<dbReference type="GO" id="GO:0005737">
    <property type="term" value="C:cytoplasm"/>
    <property type="evidence" value="ECO:0007669"/>
    <property type="project" value="UniProtKB-SubCell"/>
</dbReference>
<evidence type="ECO:0000256" key="2">
    <source>
        <dbReference type="ARBA" id="ARBA00008350"/>
    </source>
</evidence>
<dbReference type="EMBL" id="CADEPM010000006">
    <property type="protein sequence ID" value="CAB3407909.1"/>
    <property type="molecule type" value="Genomic_DNA"/>
</dbReference>
<evidence type="ECO:0000313" key="5">
    <source>
        <dbReference type="EMBL" id="CAB3407909.1"/>
    </source>
</evidence>
<dbReference type="GO" id="GO:0016239">
    <property type="term" value="P:positive regulation of macroautophagy"/>
    <property type="evidence" value="ECO:0007669"/>
    <property type="project" value="TreeGrafter"/>
</dbReference>
<dbReference type="InterPro" id="IPR006730">
    <property type="entry name" value="Sestrin"/>
</dbReference>
<dbReference type="GO" id="GO:1904262">
    <property type="term" value="P:negative regulation of TORC1 signaling"/>
    <property type="evidence" value="ECO:0007669"/>
    <property type="project" value="TreeGrafter"/>
</dbReference>